<dbReference type="GO" id="GO:0016303">
    <property type="term" value="F:1-phosphatidylinositol-3-kinase activity"/>
    <property type="evidence" value="ECO:0007669"/>
    <property type="project" value="TreeGrafter"/>
</dbReference>
<reference evidence="5" key="3">
    <citation type="journal article" date="2016" name="Gigascience">
        <title>De novo construction of an expanded transcriptome assembly for the western tarnished plant bug, Lygus hesperus.</title>
        <authorList>
            <person name="Tassone E.E."/>
            <person name="Geib S.M."/>
            <person name="Hall B."/>
            <person name="Fabrick J.A."/>
            <person name="Brent C.S."/>
            <person name="Hull J.J."/>
        </authorList>
    </citation>
    <scope>NUCLEOTIDE SEQUENCE</scope>
</reference>
<dbReference type="GO" id="GO:0000407">
    <property type="term" value="C:phagophore assembly site"/>
    <property type="evidence" value="ECO:0007669"/>
    <property type="project" value="TreeGrafter"/>
</dbReference>
<keyword evidence="1" id="KW-0808">Transferase</keyword>
<protein>
    <submittedName>
        <fullName evidence="4 5">Putative phosphatidylinositol 3-kinase VPS34</fullName>
    </submittedName>
</protein>
<dbReference type="AlphaFoldDB" id="A0A0A9YGV6"/>
<keyword evidence="2 4" id="KW-0418">Kinase</keyword>
<reference evidence="4" key="2">
    <citation type="submission" date="2014-07" db="EMBL/GenBank/DDBJ databases">
        <authorList>
            <person name="Hull J."/>
        </authorList>
    </citation>
    <scope>NUCLEOTIDE SEQUENCE</scope>
</reference>
<evidence type="ECO:0000313" key="5">
    <source>
        <dbReference type="EMBL" id="JAQ09674.1"/>
    </source>
</evidence>
<sequence length="113" mass="12467">MCISSRLLQMFLSHKLDHTELSNYSVLPLSQQSGIIEKVDGFVLSRLPGLTPNVDLTTYLTQRGDSALVNFYASAKLFLLLSYIFSIGDRHQGNIMISSGGAITHIDFGLIFS</sequence>
<dbReference type="GO" id="GO:0005768">
    <property type="term" value="C:endosome"/>
    <property type="evidence" value="ECO:0007669"/>
    <property type="project" value="TreeGrafter"/>
</dbReference>
<name>A0A0A9YGV6_LYGHE</name>
<dbReference type="InterPro" id="IPR011009">
    <property type="entry name" value="Kinase-like_dom_sf"/>
</dbReference>
<evidence type="ECO:0000313" key="4">
    <source>
        <dbReference type="EMBL" id="JAG30861.1"/>
    </source>
</evidence>
<dbReference type="InterPro" id="IPR036940">
    <property type="entry name" value="PI3/4_kinase_cat_sf"/>
</dbReference>
<gene>
    <name evidence="4" type="primary">VPS34</name>
    <name evidence="4" type="ORF">CM83_14413</name>
    <name evidence="5" type="ORF">g.14706</name>
</gene>
<feature type="domain" description="PI3K/PI4K catalytic" evidence="3">
    <location>
        <begin position="1"/>
        <end position="113"/>
    </location>
</feature>
<evidence type="ECO:0000256" key="2">
    <source>
        <dbReference type="ARBA" id="ARBA00022777"/>
    </source>
</evidence>
<dbReference type="PROSITE" id="PS50290">
    <property type="entry name" value="PI3_4_KINASE_3"/>
    <property type="match status" value="1"/>
</dbReference>
<dbReference type="GO" id="GO:0000045">
    <property type="term" value="P:autophagosome assembly"/>
    <property type="evidence" value="ECO:0007669"/>
    <property type="project" value="TreeGrafter"/>
</dbReference>
<reference evidence="4" key="1">
    <citation type="journal article" date="2014" name="PLoS ONE">
        <title>Transcriptome-Based Identification of ABC Transporters in the Western Tarnished Plant Bug Lygus hesperus.</title>
        <authorList>
            <person name="Hull J.J."/>
            <person name="Chaney K."/>
            <person name="Geib S.M."/>
            <person name="Fabrick J.A."/>
            <person name="Brent C.S."/>
            <person name="Walsh D."/>
            <person name="Lavine L.C."/>
        </authorList>
    </citation>
    <scope>NUCLEOTIDE SEQUENCE</scope>
</reference>
<dbReference type="PANTHER" id="PTHR10048">
    <property type="entry name" value="PHOSPHATIDYLINOSITOL KINASE"/>
    <property type="match status" value="1"/>
</dbReference>
<dbReference type="InterPro" id="IPR015433">
    <property type="entry name" value="PI3/4_kinase"/>
</dbReference>
<dbReference type="Gene3D" id="1.10.1070.11">
    <property type="entry name" value="Phosphatidylinositol 3-/4-kinase, catalytic domain"/>
    <property type="match status" value="1"/>
</dbReference>
<organism evidence="4">
    <name type="scientific">Lygus hesperus</name>
    <name type="common">Western plant bug</name>
    <dbReference type="NCBI Taxonomy" id="30085"/>
    <lineage>
        <taxon>Eukaryota</taxon>
        <taxon>Metazoa</taxon>
        <taxon>Ecdysozoa</taxon>
        <taxon>Arthropoda</taxon>
        <taxon>Hexapoda</taxon>
        <taxon>Insecta</taxon>
        <taxon>Pterygota</taxon>
        <taxon>Neoptera</taxon>
        <taxon>Paraneoptera</taxon>
        <taxon>Hemiptera</taxon>
        <taxon>Heteroptera</taxon>
        <taxon>Panheteroptera</taxon>
        <taxon>Cimicomorpha</taxon>
        <taxon>Miridae</taxon>
        <taxon>Mirini</taxon>
        <taxon>Lygus</taxon>
    </lineage>
</organism>
<dbReference type="EMBL" id="GBHO01012743">
    <property type="protein sequence ID" value="JAG30861.1"/>
    <property type="molecule type" value="Transcribed_RNA"/>
</dbReference>
<dbReference type="PANTHER" id="PTHR10048:SF7">
    <property type="entry name" value="PHOSPHATIDYLINOSITOL 3-KINASE CATALYTIC SUBUNIT TYPE 3"/>
    <property type="match status" value="1"/>
</dbReference>
<dbReference type="SUPFAM" id="SSF56112">
    <property type="entry name" value="Protein kinase-like (PK-like)"/>
    <property type="match status" value="1"/>
</dbReference>
<evidence type="ECO:0000256" key="1">
    <source>
        <dbReference type="ARBA" id="ARBA00022679"/>
    </source>
</evidence>
<proteinExistence type="predicted"/>
<dbReference type="GO" id="GO:0048015">
    <property type="term" value="P:phosphatidylinositol-mediated signaling"/>
    <property type="evidence" value="ECO:0007669"/>
    <property type="project" value="TreeGrafter"/>
</dbReference>
<dbReference type="GO" id="GO:0034272">
    <property type="term" value="C:phosphatidylinositol 3-kinase complex, class III, type II"/>
    <property type="evidence" value="ECO:0007669"/>
    <property type="project" value="TreeGrafter"/>
</dbReference>
<dbReference type="GO" id="GO:0005777">
    <property type="term" value="C:peroxisome"/>
    <property type="evidence" value="ECO:0007669"/>
    <property type="project" value="TreeGrafter"/>
</dbReference>
<accession>A0A0A9YGV6</accession>
<dbReference type="GO" id="GO:0006897">
    <property type="term" value="P:endocytosis"/>
    <property type="evidence" value="ECO:0007669"/>
    <property type="project" value="TreeGrafter"/>
</dbReference>
<evidence type="ECO:0000259" key="3">
    <source>
        <dbReference type="PROSITE" id="PS50290"/>
    </source>
</evidence>
<dbReference type="GO" id="GO:0034271">
    <property type="term" value="C:phosphatidylinositol 3-kinase complex, class III, type I"/>
    <property type="evidence" value="ECO:0007669"/>
    <property type="project" value="TreeGrafter"/>
</dbReference>
<dbReference type="InterPro" id="IPR000403">
    <property type="entry name" value="PI3/4_kinase_cat_dom"/>
</dbReference>
<dbReference type="Pfam" id="PF00454">
    <property type="entry name" value="PI3_PI4_kinase"/>
    <property type="match status" value="1"/>
</dbReference>
<dbReference type="EMBL" id="GDHC01008955">
    <property type="protein sequence ID" value="JAQ09674.1"/>
    <property type="molecule type" value="Transcribed_RNA"/>
</dbReference>